<dbReference type="OrthoDB" id="4378470at2"/>
<evidence type="ECO:0000313" key="2">
    <source>
        <dbReference type="EMBL" id="RMI32257.1"/>
    </source>
</evidence>
<dbReference type="EMBL" id="RFFH01000005">
    <property type="protein sequence ID" value="RMI32257.1"/>
    <property type="molecule type" value="Genomic_DNA"/>
</dbReference>
<dbReference type="RefSeq" id="WP_122188600.1">
    <property type="nucleotide sequence ID" value="NZ_RFFH01000005.1"/>
</dbReference>
<evidence type="ECO:0000313" key="3">
    <source>
        <dbReference type="Proteomes" id="UP000279275"/>
    </source>
</evidence>
<accession>A0A3M2L3M9</accession>
<reference evidence="2 3" key="1">
    <citation type="submission" date="2018-10" db="EMBL/GenBank/DDBJ databases">
        <title>Isolation from cow dung.</title>
        <authorList>
            <person name="Ling L."/>
        </authorList>
    </citation>
    <scope>NUCLEOTIDE SEQUENCE [LARGE SCALE GENOMIC DNA]</scope>
    <source>
        <strain evidence="2 3">NEAU-LL90</strain>
    </source>
</reference>
<feature type="region of interest" description="Disordered" evidence="1">
    <location>
        <begin position="165"/>
        <end position="224"/>
    </location>
</feature>
<proteinExistence type="predicted"/>
<name>A0A3M2L3M9_9NOCA</name>
<protein>
    <submittedName>
        <fullName evidence="2">Uncharacterized protein</fullName>
    </submittedName>
</protein>
<comment type="caution">
    <text evidence="2">The sequence shown here is derived from an EMBL/GenBank/DDBJ whole genome shotgun (WGS) entry which is preliminary data.</text>
</comment>
<keyword evidence="3" id="KW-1185">Reference proteome</keyword>
<feature type="compositionally biased region" description="Pro residues" evidence="1">
    <location>
        <begin position="190"/>
        <end position="206"/>
    </location>
</feature>
<evidence type="ECO:0000256" key="1">
    <source>
        <dbReference type="SAM" id="MobiDB-lite"/>
    </source>
</evidence>
<sequence length="224" mass="23395">MILLLVLLALLVLAGGVVAVVFAIARGQKQQLTSDNQVVAGTPSRAPLSWAGSHDPEPRLHRRLRDAMKALHAVNAYDTAASLGLRVALEQQALALDDNLVAISALPQPHRERQLPEATRAVEAIEAGVAQYATAATKPDAAALDADLALVQARVDDAALIQRSLGAGGPVPPSPYLTSRDAPTQLSVPIEPPPSAPAAPWQPPRNPEAEGPGAAGPSDETRRF</sequence>
<dbReference type="AlphaFoldDB" id="A0A3M2L3M9"/>
<dbReference type="Proteomes" id="UP000279275">
    <property type="component" value="Unassembled WGS sequence"/>
</dbReference>
<organism evidence="2 3">
    <name type="scientific">Nocardia stercoris</name>
    <dbReference type="NCBI Taxonomy" id="2483361"/>
    <lineage>
        <taxon>Bacteria</taxon>
        <taxon>Bacillati</taxon>
        <taxon>Actinomycetota</taxon>
        <taxon>Actinomycetes</taxon>
        <taxon>Mycobacteriales</taxon>
        <taxon>Nocardiaceae</taxon>
        <taxon>Nocardia</taxon>
    </lineage>
</organism>
<gene>
    <name evidence="2" type="ORF">EBN03_14815</name>
</gene>